<dbReference type="InterPro" id="IPR001841">
    <property type="entry name" value="Znf_RING"/>
</dbReference>
<dbReference type="GO" id="GO:0033503">
    <property type="term" value="C:HULC complex"/>
    <property type="evidence" value="ECO:0007669"/>
    <property type="project" value="TreeGrafter"/>
</dbReference>
<dbReference type="Pfam" id="PF00097">
    <property type="entry name" value="zf-C3HC4"/>
    <property type="match status" value="1"/>
</dbReference>
<dbReference type="InterPro" id="IPR017907">
    <property type="entry name" value="Znf_RING_CS"/>
</dbReference>
<dbReference type="InterPro" id="IPR018957">
    <property type="entry name" value="Znf_C3HC4_RING-type"/>
</dbReference>
<dbReference type="GO" id="GO:0008270">
    <property type="term" value="F:zinc ion binding"/>
    <property type="evidence" value="ECO:0007669"/>
    <property type="project" value="UniProtKB-KW"/>
</dbReference>
<dbReference type="GO" id="GO:0005634">
    <property type="term" value="C:nucleus"/>
    <property type="evidence" value="ECO:0007669"/>
    <property type="project" value="UniProtKB-SubCell"/>
</dbReference>
<dbReference type="GO" id="GO:0016567">
    <property type="term" value="P:protein ubiquitination"/>
    <property type="evidence" value="ECO:0007669"/>
    <property type="project" value="UniProtKB-UniRule"/>
</dbReference>
<keyword evidence="5 14" id="KW-0808">Transferase</keyword>
<keyword evidence="9 14" id="KW-0862">Zinc</keyword>
<proteinExistence type="inferred from homology"/>
<dbReference type="Gene3D" id="3.30.40.10">
    <property type="entry name" value="Zinc/RING finger domain, C3HC4 (zinc finger)"/>
    <property type="match status" value="1"/>
</dbReference>
<evidence type="ECO:0000256" key="13">
    <source>
        <dbReference type="PROSITE-ProRule" id="PRU00175"/>
    </source>
</evidence>
<comment type="catalytic activity">
    <reaction evidence="1 14">
        <text>S-ubiquitinyl-[E2 ubiquitin-conjugating enzyme]-L-cysteine + [acceptor protein]-L-lysine = [E2 ubiquitin-conjugating enzyme]-L-cysteine + N(6)-ubiquitinyl-[acceptor protein]-L-lysine.</text>
        <dbReference type="EC" id="2.3.2.27"/>
    </reaction>
</comment>
<feature type="coiled-coil region" evidence="15">
    <location>
        <begin position="564"/>
        <end position="605"/>
    </location>
</feature>
<evidence type="ECO:0000256" key="6">
    <source>
        <dbReference type="ARBA" id="ARBA00022723"/>
    </source>
</evidence>
<evidence type="ECO:0000259" key="16">
    <source>
        <dbReference type="PROSITE" id="PS50089"/>
    </source>
</evidence>
<feature type="coiled-coil region" evidence="15">
    <location>
        <begin position="662"/>
        <end position="792"/>
    </location>
</feature>
<evidence type="ECO:0000256" key="7">
    <source>
        <dbReference type="ARBA" id="ARBA00022771"/>
    </source>
</evidence>
<dbReference type="AlphaFoldDB" id="A0A6P8BMT6"/>
<evidence type="ECO:0000256" key="2">
    <source>
        <dbReference type="ARBA" id="ARBA00004123"/>
    </source>
</evidence>
<sequence length="854" mass="97256">MSSDSVSSNSHGQSDEQWMSPYEYEVNATFLLYHNQRFVQQLNSQRDNMNVLNGKIQALRENRASYDAMLVSINQEWNQVIDDLIFLEARAGGLLNALKALNNAENSGEENFLSRLLETDSIATGYIDGALANRCLSTERLIKLLEDAINAERSRTESITLSLPAEVSAEDVILLLSNIDEMMKEEAKNLHEAVDILQQKHRECSDKVQSYATNHEVDQSEIKHLKGELDESMGKLNESRRKFISLKMLKDAASGATNPTIGAVNGSLSPEKPAEKTARLRELKDLIEETKILAADRLSELLDVREYNTILSEQLQDIQNELKDDKYVLQSRLYALLNDQLQHVNAEVGRYRTLTDAMQGERSFIIRREKELYAKLESADVARNAIDNVETRIADLELQLQKSIAEKNDLEIKMEESLQDSGKKDIKAEFRVMASALSKEMGMMEMQLNRWKDIANEALSLREEAVALRASLTSKSDERKNLVEVCSKQTVEIKSLKSLVEELQKEKMELQIFLDMYGNESCDGRDLTEVRESTRIANSQAELLRNALEEHSLELRVRAANEAEAACQERLSVAEAEIADLRAKLDKSEREVSELVEAIRMKDAEAETYISEMETIGQAYEDMQTQNQHLLQQMTERDDYTIKLVSDSVKTKQAQSSLLSEKQLLTKQLQQLNSSIETLRSKVSHCEEQMKIVLAEGMRSAQEERHLAVSLEAAKWELADAEKELKWLKSALSLTEKEYDQIHRDLNEVQIKLNNEREETKKLEEELAEWNRKAAELMAETGEAAIQRLQDEINECKTILKCSVCLDRPKQVVIVKCFHLFCNQCIQKNIELRHRKCPGCGTAFGQNDVRAVKI</sequence>
<keyword evidence="17" id="KW-1185">Reference proteome</keyword>
<dbReference type="GeneID" id="116187331"/>
<feature type="coiled-coil region" evidence="15">
    <location>
        <begin position="486"/>
        <end position="513"/>
    </location>
</feature>
<feature type="coiled-coil region" evidence="15">
    <location>
        <begin position="42"/>
        <end position="76"/>
    </location>
</feature>
<evidence type="ECO:0000256" key="10">
    <source>
        <dbReference type="ARBA" id="ARBA00022853"/>
    </source>
</evidence>
<evidence type="ECO:0000256" key="1">
    <source>
        <dbReference type="ARBA" id="ARBA00000900"/>
    </source>
</evidence>
<comment type="pathway">
    <text evidence="3 14">Protein modification; protein ubiquitination.</text>
</comment>
<dbReference type="PANTHER" id="PTHR23163:SF8">
    <property type="entry name" value="E3 UBIQUITIN-PROTEIN LIGASE BRE1-LIKE 2"/>
    <property type="match status" value="1"/>
</dbReference>
<feature type="coiled-coil region" evidence="15">
    <location>
        <begin position="379"/>
        <end position="420"/>
    </location>
</feature>
<evidence type="ECO:0000256" key="4">
    <source>
        <dbReference type="ARBA" id="ARBA00005555"/>
    </source>
</evidence>
<evidence type="ECO:0000313" key="18">
    <source>
        <dbReference type="RefSeq" id="XP_031371847.1"/>
    </source>
</evidence>
<dbReference type="PROSITE" id="PS50089">
    <property type="entry name" value="ZF_RING_2"/>
    <property type="match status" value="1"/>
</dbReference>
<evidence type="ECO:0000256" key="8">
    <source>
        <dbReference type="ARBA" id="ARBA00022786"/>
    </source>
</evidence>
<dbReference type="UniPathway" id="UPA00143"/>
<dbReference type="GO" id="GO:0006325">
    <property type="term" value="P:chromatin organization"/>
    <property type="evidence" value="ECO:0007669"/>
    <property type="project" value="UniProtKB-KW"/>
</dbReference>
<evidence type="ECO:0000256" key="3">
    <source>
        <dbReference type="ARBA" id="ARBA00004906"/>
    </source>
</evidence>
<dbReference type="PANTHER" id="PTHR23163">
    <property type="entry name" value="RING FINGER PROTEIN-RELATED"/>
    <property type="match status" value="1"/>
</dbReference>
<dbReference type="PROSITE" id="PS00518">
    <property type="entry name" value="ZF_RING_1"/>
    <property type="match status" value="1"/>
</dbReference>
<gene>
    <name evidence="18" type="primary">LOC116187331</name>
</gene>
<accession>A0A6P8BMT6</accession>
<dbReference type="SMART" id="SM00184">
    <property type="entry name" value="RING"/>
    <property type="match status" value="1"/>
</dbReference>
<evidence type="ECO:0000256" key="9">
    <source>
        <dbReference type="ARBA" id="ARBA00022833"/>
    </source>
</evidence>
<evidence type="ECO:0000256" key="11">
    <source>
        <dbReference type="ARBA" id="ARBA00023054"/>
    </source>
</evidence>
<keyword evidence="12 14" id="KW-0539">Nucleus</keyword>
<reference evidence="17" key="1">
    <citation type="journal article" date="2020" name="Plant Biotechnol. J.">
        <title>The pomegranate (Punica granatum L.) draft genome dissects genetic divergence between soft- and hard-seeded cultivars.</title>
        <authorList>
            <person name="Luo X."/>
            <person name="Li H."/>
            <person name="Wu Z."/>
            <person name="Yao W."/>
            <person name="Zhao P."/>
            <person name="Cao D."/>
            <person name="Yu H."/>
            <person name="Li K."/>
            <person name="Poudel K."/>
            <person name="Zhao D."/>
            <person name="Zhang F."/>
            <person name="Xia X."/>
            <person name="Chen L."/>
            <person name="Wang Q."/>
            <person name="Jing D."/>
            <person name="Cao S."/>
        </authorList>
    </citation>
    <scope>NUCLEOTIDE SEQUENCE [LARGE SCALE GENOMIC DNA]</scope>
    <source>
        <strain evidence="17">cv. Tunisia</strain>
    </source>
</reference>
<evidence type="ECO:0000256" key="12">
    <source>
        <dbReference type="ARBA" id="ARBA00023242"/>
    </source>
</evidence>
<keyword evidence="7 13" id="KW-0863">Zinc-finger</keyword>
<dbReference type="EC" id="2.3.2.27" evidence="14"/>
<name>A0A6P8BMT6_PUNGR</name>
<evidence type="ECO:0000256" key="15">
    <source>
        <dbReference type="SAM" id="Coils"/>
    </source>
</evidence>
<keyword evidence="11 14" id="KW-0175">Coiled coil</keyword>
<dbReference type="RefSeq" id="XP_031371847.1">
    <property type="nucleotide sequence ID" value="XM_031515987.1"/>
</dbReference>
<evidence type="ECO:0000256" key="14">
    <source>
        <dbReference type="RuleBase" id="RU365038"/>
    </source>
</evidence>
<evidence type="ECO:0000256" key="5">
    <source>
        <dbReference type="ARBA" id="ARBA00022679"/>
    </source>
</evidence>
<comment type="subcellular location">
    <subcellularLocation>
        <location evidence="2 14">Nucleus</location>
    </subcellularLocation>
</comment>
<keyword evidence="10 14" id="KW-0156">Chromatin regulator</keyword>
<protein>
    <recommendedName>
        <fullName evidence="14">E3 ubiquitin protein ligase</fullName>
        <ecNumber evidence="14">2.3.2.27</ecNumber>
    </recommendedName>
</protein>
<dbReference type="SUPFAM" id="SSF57850">
    <property type="entry name" value="RING/U-box"/>
    <property type="match status" value="1"/>
</dbReference>
<reference evidence="18" key="2">
    <citation type="submission" date="2025-08" db="UniProtKB">
        <authorList>
            <consortium name="RefSeq"/>
        </authorList>
    </citation>
    <scope>IDENTIFICATION</scope>
    <source>
        <tissue evidence="18">Leaf</tissue>
    </source>
</reference>
<dbReference type="CDD" id="cd16499">
    <property type="entry name" value="RING-HC_Bre1-like"/>
    <property type="match status" value="1"/>
</dbReference>
<dbReference type="GO" id="GO:0061630">
    <property type="term" value="F:ubiquitin protein ligase activity"/>
    <property type="evidence" value="ECO:0007669"/>
    <property type="project" value="UniProtKB-EC"/>
</dbReference>
<organism evidence="17 18">
    <name type="scientific">Punica granatum</name>
    <name type="common">Pomegranate</name>
    <dbReference type="NCBI Taxonomy" id="22663"/>
    <lineage>
        <taxon>Eukaryota</taxon>
        <taxon>Viridiplantae</taxon>
        <taxon>Streptophyta</taxon>
        <taxon>Embryophyta</taxon>
        <taxon>Tracheophyta</taxon>
        <taxon>Spermatophyta</taxon>
        <taxon>Magnoliopsida</taxon>
        <taxon>eudicotyledons</taxon>
        <taxon>Gunneridae</taxon>
        <taxon>Pentapetalae</taxon>
        <taxon>rosids</taxon>
        <taxon>malvids</taxon>
        <taxon>Myrtales</taxon>
        <taxon>Lythraceae</taxon>
        <taxon>Punica</taxon>
    </lineage>
</organism>
<feature type="domain" description="RING-type" evidence="16">
    <location>
        <begin position="802"/>
        <end position="840"/>
    </location>
</feature>
<comment type="similarity">
    <text evidence="4 14">Belongs to the BRE1 family.</text>
</comment>
<dbReference type="InterPro" id="IPR013083">
    <property type="entry name" value="Znf_RING/FYVE/PHD"/>
</dbReference>
<dbReference type="InterPro" id="IPR013956">
    <property type="entry name" value="E3_ubiquit_lig_Bre1"/>
</dbReference>
<keyword evidence="6 14" id="KW-0479">Metal-binding</keyword>
<dbReference type="OrthoDB" id="10266039at2759"/>
<keyword evidence="8 14" id="KW-0833">Ubl conjugation pathway</keyword>
<evidence type="ECO:0000313" key="17">
    <source>
        <dbReference type="Proteomes" id="UP000515151"/>
    </source>
</evidence>
<dbReference type="Proteomes" id="UP000515151">
    <property type="component" value="Chromosome 8"/>
</dbReference>